<evidence type="ECO:0000256" key="6">
    <source>
        <dbReference type="ARBA" id="ARBA00022777"/>
    </source>
</evidence>
<dbReference type="PANTHER" id="PTHR34581:SF2">
    <property type="entry name" value="PTS SYSTEM N,N'-DIACETYLCHITOBIOSE-SPECIFIC EIIB COMPONENT"/>
    <property type="match status" value="1"/>
</dbReference>
<dbReference type="RefSeq" id="WP_106210260.1">
    <property type="nucleotide sequence ID" value="NZ_PVTL01000002.1"/>
</dbReference>
<evidence type="ECO:0000256" key="1">
    <source>
        <dbReference type="ARBA" id="ARBA00022448"/>
    </source>
</evidence>
<proteinExistence type="predicted"/>
<dbReference type="InterPro" id="IPR013012">
    <property type="entry name" value="PTS_EIIB_3"/>
</dbReference>
<gene>
    <name evidence="9" type="ORF">B0I08_102126</name>
</gene>
<dbReference type="AlphaFoldDB" id="A0A2T0VGW6"/>
<evidence type="ECO:0000256" key="3">
    <source>
        <dbReference type="ARBA" id="ARBA00022597"/>
    </source>
</evidence>
<keyword evidence="3" id="KW-0762">Sugar transport</keyword>
<accession>A0A2T0VGW6</accession>
<dbReference type="InterPro" id="IPR003501">
    <property type="entry name" value="PTS_EIIB_2/3"/>
</dbReference>
<evidence type="ECO:0000256" key="5">
    <source>
        <dbReference type="ARBA" id="ARBA00022683"/>
    </source>
</evidence>
<keyword evidence="2" id="KW-0597">Phosphoprotein</keyword>
<dbReference type="PROSITE" id="PS51100">
    <property type="entry name" value="PTS_EIIB_TYPE_3"/>
    <property type="match status" value="1"/>
</dbReference>
<evidence type="ECO:0000313" key="10">
    <source>
        <dbReference type="Proteomes" id="UP000237983"/>
    </source>
</evidence>
<dbReference type="GO" id="GO:0009401">
    <property type="term" value="P:phosphoenolpyruvate-dependent sugar phosphotransferase system"/>
    <property type="evidence" value="ECO:0007669"/>
    <property type="project" value="UniProtKB-KW"/>
</dbReference>
<keyword evidence="1" id="KW-0813">Transport</keyword>
<name>A0A2T0VGW6_9MICO</name>
<keyword evidence="4" id="KW-0808">Transferase</keyword>
<dbReference type="Pfam" id="PF02302">
    <property type="entry name" value="PTS_IIB"/>
    <property type="match status" value="1"/>
</dbReference>
<dbReference type="GO" id="GO:0008982">
    <property type="term" value="F:protein-N(PI)-phosphohistidine-sugar phosphotransferase activity"/>
    <property type="evidence" value="ECO:0007669"/>
    <property type="project" value="InterPro"/>
</dbReference>
<keyword evidence="5" id="KW-0598">Phosphotransferase system</keyword>
<evidence type="ECO:0000256" key="4">
    <source>
        <dbReference type="ARBA" id="ARBA00022679"/>
    </source>
</evidence>
<feature type="domain" description="PTS EIIB type-3" evidence="8">
    <location>
        <begin position="1"/>
        <end position="106"/>
    </location>
</feature>
<dbReference type="Proteomes" id="UP000237983">
    <property type="component" value="Unassembled WGS sequence"/>
</dbReference>
<dbReference type="InterPro" id="IPR051819">
    <property type="entry name" value="PTS_sugar-specific_EIIB"/>
</dbReference>
<protein>
    <submittedName>
        <fullName evidence="9">PTS system cellobiose-specific IIB component</fullName>
    </submittedName>
</protein>
<evidence type="ECO:0000256" key="2">
    <source>
        <dbReference type="ARBA" id="ARBA00022553"/>
    </source>
</evidence>
<evidence type="ECO:0000256" key="7">
    <source>
        <dbReference type="PROSITE-ProRule" id="PRU00423"/>
    </source>
</evidence>
<dbReference type="SUPFAM" id="SSF52794">
    <property type="entry name" value="PTS system IIB component-like"/>
    <property type="match status" value="1"/>
</dbReference>
<feature type="modified residue" description="Phosphocysteine; by EIIA" evidence="7">
    <location>
        <position position="8"/>
    </location>
</feature>
<comment type="caution">
    <text evidence="9">The sequence shown here is derived from an EMBL/GenBank/DDBJ whole genome shotgun (WGS) entry which is preliminary data.</text>
</comment>
<dbReference type="EMBL" id="PVTL01000002">
    <property type="protein sequence ID" value="PRY69452.1"/>
    <property type="molecule type" value="Genomic_DNA"/>
</dbReference>
<dbReference type="PANTHER" id="PTHR34581">
    <property type="entry name" value="PTS SYSTEM N,N'-DIACETYLCHITOBIOSE-SPECIFIC EIIB COMPONENT"/>
    <property type="match status" value="1"/>
</dbReference>
<evidence type="ECO:0000259" key="8">
    <source>
        <dbReference type="PROSITE" id="PS51100"/>
    </source>
</evidence>
<dbReference type="Gene3D" id="3.40.50.2300">
    <property type="match status" value="1"/>
</dbReference>
<dbReference type="InterPro" id="IPR036095">
    <property type="entry name" value="PTS_EIIB-like_sf"/>
</dbReference>
<keyword evidence="6" id="KW-0418">Kinase</keyword>
<evidence type="ECO:0000313" key="9">
    <source>
        <dbReference type="EMBL" id="PRY69452.1"/>
    </source>
</evidence>
<sequence length="117" mass="11519">MNTILIVCGAGASSTFVASRVRSAAISKGLPLVVEAGSGDDLADRLASVDVLLVGAHLAADFDAFAAKARAVGVPAALLPATALAVGGPEAVLDLAIGLLQPELSPNHTTIEGSPHG</sequence>
<organism evidence="9 10">
    <name type="scientific">Glaciihabitans tibetensis</name>
    <dbReference type="NCBI Taxonomy" id="1266600"/>
    <lineage>
        <taxon>Bacteria</taxon>
        <taxon>Bacillati</taxon>
        <taxon>Actinomycetota</taxon>
        <taxon>Actinomycetes</taxon>
        <taxon>Micrococcales</taxon>
        <taxon>Microbacteriaceae</taxon>
        <taxon>Glaciihabitans</taxon>
    </lineage>
</organism>
<keyword evidence="10" id="KW-1185">Reference proteome</keyword>
<dbReference type="OrthoDB" id="9808134at2"/>
<reference evidence="9 10" key="1">
    <citation type="submission" date="2018-03" db="EMBL/GenBank/DDBJ databases">
        <title>Genomic Encyclopedia of Type Strains, Phase III (KMG-III): the genomes of soil and plant-associated and newly described type strains.</title>
        <authorList>
            <person name="Whitman W."/>
        </authorList>
    </citation>
    <scope>NUCLEOTIDE SEQUENCE [LARGE SCALE GENOMIC DNA]</scope>
    <source>
        <strain evidence="9 10">CGMCC 1.12484</strain>
    </source>
</reference>
<dbReference type="GO" id="GO:0016301">
    <property type="term" value="F:kinase activity"/>
    <property type="evidence" value="ECO:0007669"/>
    <property type="project" value="UniProtKB-KW"/>
</dbReference>